<name>A0ABV3LK00_9MICO</name>
<dbReference type="Proteomes" id="UP001553715">
    <property type="component" value="Unassembled WGS sequence"/>
</dbReference>
<evidence type="ECO:0000313" key="1">
    <source>
        <dbReference type="EMBL" id="MEW1976106.1"/>
    </source>
</evidence>
<proteinExistence type="predicted"/>
<protein>
    <submittedName>
        <fullName evidence="1">Uncharacterized protein</fullName>
    </submittedName>
</protein>
<accession>A0ABV3LK00</accession>
<comment type="caution">
    <text evidence="1">The sequence shown here is derived from an EMBL/GenBank/DDBJ whole genome shotgun (WGS) entry which is preliminary data.</text>
</comment>
<organism evidence="1 2">
    <name type="scientific">Microbacterium profundi</name>
    <dbReference type="NCBI Taxonomy" id="450380"/>
    <lineage>
        <taxon>Bacteria</taxon>
        <taxon>Bacillati</taxon>
        <taxon>Actinomycetota</taxon>
        <taxon>Actinomycetes</taxon>
        <taxon>Micrococcales</taxon>
        <taxon>Microbacteriaceae</taxon>
        <taxon>Microbacterium</taxon>
    </lineage>
</organism>
<gene>
    <name evidence="1" type="ORF">AB0301_13690</name>
</gene>
<reference evidence="1 2" key="1">
    <citation type="submission" date="2024-06" db="EMBL/GenBank/DDBJ databases">
        <title>The Natural Products Discovery Center: Release of the First 8490 Sequenced Strains for Exploring Actinobacteria Biosynthetic Diversity.</title>
        <authorList>
            <person name="Kalkreuter E."/>
            <person name="Kautsar S.A."/>
            <person name="Yang D."/>
            <person name="Bader C.D."/>
            <person name="Teijaro C.N."/>
            <person name="Fluegel L."/>
            <person name="Davis C.M."/>
            <person name="Simpson J.R."/>
            <person name="Lauterbach L."/>
            <person name="Steele A.D."/>
            <person name="Gui C."/>
            <person name="Meng S."/>
            <person name="Li G."/>
            <person name="Viehrig K."/>
            <person name="Ye F."/>
            <person name="Su P."/>
            <person name="Kiefer A.F."/>
            <person name="Nichols A."/>
            <person name="Cepeda A.J."/>
            <person name="Yan W."/>
            <person name="Fan B."/>
            <person name="Jiang Y."/>
            <person name="Adhikari A."/>
            <person name="Zheng C.-J."/>
            <person name="Schuster L."/>
            <person name="Cowan T.M."/>
            <person name="Smanski M.J."/>
            <person name="Chevrette M.G."/>
            <person name="De Carvalho L.P.S."/>
            <person name="Shen B."/>
        </authorList>
    </citation>
    <scope>NUCLEOTIDE SEQUENCE [LARGE SCALE GENOMIC DNA]</scope>
    <source>
        <strain evidence="1 2">NPDC077434</strain>
    </source>
</reference>
<keyword evidence="2" id="KW-1185">Reference proteome</keyword>
<evidence type="ECO:0000313" key="2">
    <source>
        <dbReference type="Proteomes" id="UP001553715"/>
    </source>
</evidence>
<dbReference type="RefSeq" id="WP_033104939.1">
    <property type="nucleotide sequence ID" value="NZ_JAJVKR010000003.1"/>
</dbReference>
<sequence>MLAFSYSAPPVLHLVFGVVRHELVGNTTDAFRQTWHLPVGENRLTYREFVTLASDVFNRDGKYTLIPKLALTAAGLSSSQARELRELLPRCEHDNRFDSAKFTTRFPTFKITTYREGLNIIG</sequence>
<dbReference type="EMBL" id="JBFBMH010000022">
    <property type="protein sequence ID" value="MEW1976106.1"/>
    <property type="molecule type" value="Genomic_DNA"/>
</dbReference>